<reference evidence="2" key="1">
    <citation type="submission" date="2011-08" db="EMBL/GenBank/DDBJ databases">
        <title>The draft genome of Latimeria chalumnae.</title>
        <authorList>
            <person name="Di Palma F."/>
            <person name="Alfoldi J."/>
            <person name="Johnson J."/>
            <person name="Berlin A."/>
            <person name="Gnerre S."/>
            <person name="Jaffe D."/>
            <person name="MacCallum I."/>
            <person name="Young S."/>
            <person name="Walker B.J."/>
            <person name="Lander E."/>
            <person name="Lindblad-Toh K."/>
        </authorList>
    </citation>
    <scope>NUCLEOTIDE SEQUENCE [LARGE SCALE GENOMIC DNA]</scope>
    <source>
        <strain evidence="2">Wild caught</strain>
    </source>
</reference>
<accession>H3A4M7</accession>
<organism evidence="1 2">
    <name type="scientific">Latimeria chalumnae</name>
    <name type="common">Coelacanth</name>
    <dbReference type="NCBI Taxonomy" id="7897"/>
    <lineage>
        <taxon>Eukaryota</taxon>
        <taxon>Metazoa</taxon>
        <taxon>Chordata</taxon>
        <taxon>Craniata</taxon>
        <taxon>Vertebrata</taxon>
        <taxon>Euteleostomi</taxon>
        <taxon>Coelacanthiformes</taxon>
        <taxon>Coelacanthidae</taxon>
        <taxon>Latimeria</taxon>
    </lineage>
</organism>
<sequence>EARVDRSGGPLPSDGKSSRALRTLARDVGLLDVWWQVHESKREYTYRSLVHKSYSRLDTLLVTQAIVASTIEANIAPNTLSDHASVVLKFFPSPDLIRSNNWHLNNALLKDLHCLDMIRGEIEAFSINEGSVESTHTICDAFKSTLRGWLISFATAQKKKVCERLELSSLEKAHMVDPKNDDLLTKLLETKSKLQQLINSKTEFALFRARKRFFEWGDKAGKMLACRLHHQEMTSLIQVIKDPTGEKVFSPDEINNTFRDFYSKLYTSEVSPSEKELESFLSGTSLPTIPPGTQEMLAAPIRKEEILNYTMALATARGA</sequence>
<evidence type="ECO:0000313" key="2">
    <source>
        <dbReference type="Proteomes" id="UP000008672"/>
    </source>
</evidence>
<dbReference type="GeneTree" id="ENSGT00940000164503"/>
<dbReference type="Proteomes" id="UP000008672">
    <property type="component" value="Unassembled WGS sequence"/>
</dbReference>
<dbReference type="STRING" id="7897.ENSLACP00000004598"/>
<keyword evidence="2" id="KW-1185">Reference proteome</keyword>
<protein>
    <recommendedName>
        <fullName evidence="3">Endonuclease/exonuclease/phosphatase domain-containing protein</fullName>
    </recommendedName>
</protein>
<reference evidence="1" key="2">
    <citation type="submission" date="2025-08" db="UniProtKB">
        <authorList>
            <consortium name="Ensembl"/>
        </authorList>
    </citation>
    <scope>IDENTIFICATION</scope>
</reference>
<dbReference type="Ensembl" id="ENSLACT00000004637.1">
    <property type="protein sequence ID" value="ENSLACP00000004598.1"/>
    <property type="gene ID" value="ENSLACG00000004094.1"/>
</dbReference>
<dbReference type="Gene3D" id="3.60.10.10">
    <property type="entry name" value="Endonuclease/exonuclease/phosphatase"/>
    <property type="match status" value="1"/>
</dbReference>
<name>H3A4M7_LATCH</name>
<dbReference type="AlphaFoldDB" id="H3A4M7"/>
<dbReference type="HOGENOM" id="CLU_000680_2_1_1"/>
<evidence type="ECO:0000313" key="1">
    <source>
        <dbReference type="Ensembl" id="ENSLACP00000004598.1"/>
    </source>
</evidence>
<dbReference type="EMBL" id="AFYH01211715">
    <property type="status" value="NOT_ANNOTATED_CDS"/>
    <property type="molecule type" value="Genomic_DNA"/>
</dbReference>
<dbReference type="SUPFAM" id="SSF56219">
    <property type="entry name" value="DNase I-like"/>
    <property type="match status" value="1"/>
</dbReference>
<dbReference type="InParanoid" id="H3A4M7"/>
<proteinExistence type="predicted"/>
<evidence type="ECO:0008006" key="3">
    <source>
        <dbReference type="Google" id="ProtNLM"/>
    </source>
</evidence>
<reference evidence="1" key="3">
    <citation type="submission" date="2025-09" db="UniProtKB">
        <authorList>
            <consortium name="Ensembl"/>
        </authorList>
    </citation>
    <scope>IDENTIFICATION</scope>
</reference>
<dbReference type="InterPro" id="IPR036691">
    <property type="entry name" value="Endo/exonu/phosph_ase_sf"/>
</dbReference>